<dbReference type="EMBL" id="JALJRB010000044">
    <property type="protein sequence ID" value="MCJ8503094.1"/>
    <property type="molecule type" value="Genomic_DNA"/>
</dbReference>
<reference evidence="1" key="1">
    <citation type="submission" date="2022-04" db="EMBL/GenBank/DDBJ databases">
        <title>Desulfatitalea alkaliphila sp. nov., a novel anaerobic sulfate-reducing bacterium isolated from terrestrial mud volcano, Taman Peninsula, Russia.</title>
        <authorList>
            <person name="Khomyakova M.A."/>
            <person name="Merkel A.Y."/>
            <person name="Slobodkin A.I."/>
        </authorList>
    </citation>
    <scope>NUCLEOTIDE SEQUENCE</scope>
    <source>
        <strain evidence="1">M08but</strain>
    </source>
</reference>
<dbReference type="Proteomes" id="UP001165427">
    <property type="component" value="Unassembled WGS sequence"/>
</dbReference>
<proteinExistence type="predicted"/>
<evidence type="ECO:0000313" key="2">
    <source>
        <dbReference type="Proteomes" id="UP001165427"/>
    </source>
</evidence>
<evidence type="ECO:0000313" key="1">
    <source>
        <dbReference type="EMBL" id="MCJ8503094.1"/>
    </source>
</evidence>
<protein>
    <submittedName>
        <fullName evidence="1">Uncharacterized protein</fullName>
    </submittedName>
</protein>
<name>A0AA41R661_9BACT</name>
<comment type="caution">
    <text evidence="1">The sequence shown here is derived from an EMBL/GenBank/DDBJ whole genome shotgun (WGS) entry which is preliminary data.</text>
</comment>
<dbReference type="RefSeq" id="WP_246914923.1">
    <property type="nucleotide sequence ID" value="NZ_JALJRB010000044.1"/>
</dbReference>
<keyword evidence="2" id="KW-1185">Reference proteome</keyword>
<dbReference type="AlphaFoldDB" id="A0AA41R661"/>
<accession>A0AA41R661</accession>
<organism evidence="1 2">
    <name type="scientific">Desulfatitalea alkaliphila</name>
    <dbReference type="NCBI Taxonomy" id="2929485"/>
    <lineage>
        <taxon>Bacteria</taxon>
        <taxon>Pseudomonadati</taxon>
        <taxon>Thermodesulfobacteriota</taxon>
        <taxon>Desulfobacteria</taxon>
        <taxon>Desulfobacterales</taxon>
        <taxon>Desulfosarcinaceae</taxon>
        <taxon>Desulfatitalea</taxon>
    </lineage>
</organism>
<gene>
    <name evidence="1" type="ORF">MRX98_21150</name>
</gene>
<sequence length="90" mass="10299">MGDLFRFSEGIVVADLANRNTCGRSSRQVMAIRTKYHATGQKILDLACFADYGSSIQYPWNQWQVRTVTRPPSQTTAHLENQAKYFQRVT</sequence>